<dbReference type="AlphaFoldDB" id="A0A1B4FVN2"/>
<organism evidence="1 2">
    <name type="scientific">Burkholderia mayonis</name>
    <dbReference type="NCBI Taxonomy" id="1385591"/>
    <lineage>
        <taxon>Bacteria</taxon>
        <taxon>Pseudomonadati</taxon>
        <taxon>Pseudomonadota</taxon>
        <taxon>Betaproteobacteria</taxon>
        <taxon>Burkholderiales</taxon>
        <taxon>Burkholderiaceae</taxon>
        <taxon>Burkholderia</taxon>
        <taxon>pseudomallei group</taxon>
    </lineage>
</organism>
<evidence type="ECO:0000313" key="1">
    <source>
        <dbReference type="EMBL" id="AOJ07716.1"/>
    </source>
</evidence>
<sequence length="153" mass="17158">MRTVRRRAGVMRNAPSVYRIRRANAVAFVHLAVCNPSARYGRERAADFSLARRLIVLLRKRVRRTCGEARRCAVVACRMSHVACRLSLVACRLSLVACRLSLVAQRRTDRNDSTTCAISSIACDMRITDAISTRVPVRCRSTGEHALRDIDAM</sequence>
<evidence type="ECO:0000313" key="2">
    <source>
        <dbReference type="Proteomes" id="UP000067711"/>
    </source>
</evidence>
<dbReference type="EMBL" id="CP013388">
    <property type="protein sequence ID" value="AOJ07716.1"/>
    <property type="molecule type" value="Genomic_DNA"/>
</dbReference>
<name>A0A1B4FVN2_9BURK</name>
<gene>
    <name evidence="1" type="ORF">WS71_10650</name>
</gene>
<accession>A0A1B4FVN2</accession>
<dbReference type="Proteomes" id="UP000067711">
    <property type="component" value="Chromosome 2"/>
</dbReference>
<reference evidence="1 2" key="1">
    <citation type="submission" date="2015-12" db="EMBL/GenBank/DDBJ databases">
        <title>Diversity of Burkholderia near neighbor genomes.</title>
        <authorList>
            <person name="Sahl J."/>
            <person name="Wagner D."/>
            <person name="Keim P."/>
        </authorList>
    </citation>
    <scope>NUCLEOTIDE SEQUENCE [LARGE SCALE GENOMIC DNA]</scope>
    <source>
        <strain evidence="1 2">BDU8</strain>
    </source>
</reference>
<proteinExistence type="predicted"/>
<protein>
    <submittedName>
        <fullName evidence="1">Uncharacterized protein</fullName>
    </submittedName>
</protein>